<dbReference type="InterPro" id="IPR003817">
    <property type="entry name" value="PS_Dcarbxylase"/>
</dbReference>
<feature type="active site" description="Charge relay system; for autoendoproteolytic cleavage activity" evidence="12">
    <location>
        <position position="149"/>
    </location>
</feature>
<dbReference type="InterPro" id="IPR033178">
    <property type="entry name" value="PSD_type1_pro"/>
</dbReference>
<comment type="cofactor">
    <cofactor evidence="12">
        <name>pyruvate</name>
        <dbReference type="ChEBI" id="CHEBI:15361"/>
    </cofactor>
    <text evidence="12">Binds 1 pyruvoyl group covalently per subunit.</text>
</comment>
<evidence type="ECO:0000313" key="14">
    <source>
        <dbReference type="Proteomes" id="UP001225378"/>
    </source>
</evidence>
<dbReference type="GO" id="GO:0006646">
    <property type="term" value="P:phosphatidylethanolamine biosynthetic process"/>
    <property type="evidence" value="ECO:0007669"/>
    <property type="project" value="UniProtKB-UniRule"/>
</dbReference>
<feature type="chain" id="PRO_5043070220" description="Phosphatidylserine decarboxylase alpha chain" evidence="12">
    <location>
        <begin position="252"/>
        <end position="286"/>
    </location>
</feature>
<feature type="chain" id="PRO_5043070221" description="Phosphatidylserine decarboxylase beta chain" evidence="12">
    <location>
        <begin position="1"/>
        <end position="251"/>
    </location>
</feature>
<name>A0AAU7NSL2_9GAMM</name>
<dbReference type="EC" id="4.1.1.65" evidence="12"/>
<gene>
    <name evidence="13" type="primary">asd</name>
    <name evidence="12" type="synonym">psd</name>
    <name evidence="13" type="ORF">Q9L42_016590</name>
</gene>
<reference evidence="13 14" key="1">
    <citation type="journal article" date="2024" name="Microbiology">
        <title>Methylomarinum rosea sp. nov., a novel halophilic methanotrophic bacterium from the hypersaline Lake Elton.</title>
        <authorList>
            <person name="Suleimanov R.Z."/>
            <person name="Oshkin I.Y."/>
            <person name="Danilova O.V."/>
            <person name="Suzina N.E."/>
            <person name="Dedysh S.N."/>
        </authorList>
    </citation>
    <scope>NUCLEOTIDE SEQUENCE [LARGE SCALE GENOMIC DNA]</scope>
    <source>
        <strain evidence="13 14">Ch1-1</strain>
    </source>
</reference>
<keyword evidence="9 12" id="KW-0456">Lyase</keyword>
<keyword evidence="4 12" id="KW-0210">Decarboxylase</keyword>
<dbReference type="InterPro" id="IPR033177">
    <property type="entry name" value="PSD-B"/>
</dbReference>
<keyword evidence="6 12" id="KW-0472">Membrane</keyword>
<dbReference type="Pfam" id="PF02666">
    <property type="entry name" value="PS_Dcarbxylase"/>
    <property type="match status" value="1"/>
</dbReference>
<dbReference type="GO" id="GO:0004609">
    <property type="term" value="F:phosphatidylserine decarboxylase activity"/>
    <property type="evidence" value="ECO:0007669"/>
    <property type="project" value="UniProtKB-UniRule"/>
</dbReference>
<evidence type="ECO:0000256" key="4">
    <source>
        <dbReference type="ARBA" id="ARBA00022793"/>
    </source>
</evidence>
<sequence length="286" mass="31673">MTIKEALTTYPQYILPHHFLSKLMAKLTHAECKIWKNLFIRLVIKLYHVDMNDAKEQNLDHFASFNHFFTRELKPGARTFPSETNAIACPADGAVSQAGIISDGQIFQAKGKSFSAIDLLGGDEQRAEAFADGVFSTIYLSPKDYHRLHMPLTGTLKEMVHIPGRLFSVNNATTNTVPGLFARNERVACIFDTDAGPMALVLVGAIFVSSVETVWHGVVTPPTLSSVRHWDYQDDAPTLEKGQEMGRFNMGSTIIVLFGKDVAKWKEEFVAGKEVKLGETIGSLAQ</sequence>
<evidence type="ECO:0000256" key="9">
    <source>
        <dbReference type="ARBA" id="ARBA00023239"/>
    </source>
</evidence>
<dbReference type="Proteomes" id="UP001225378">
    <property type="component" value="Chromosome"/>
</dbReference>
<dbReference type="NCBIfam" id="TIGR00163">
    <property type="entry name" value="PS_decarb"/>
    <property type="match status" value="1"/>
</dbReference>
<keyword evidence="2 12" id="KW-1003">Cell membrane</keyword>
<dbReference type="AlphaFoldDB" id="A0AAU7NSL2"/>
<evidence type="ECO:0000256" key="10">
    <source>
        <dbReference type="ARBA" id="ARBA00023264"/>
    </source>
</evidence>
<keyword evidence="10 12" id="KW-1208">Phospholipid metabolism</keyword>
<comment type="similarity">
    <text evidence="12">Belongs to the phosphatidylserine decarboxylase family. PSD-B subfamily. Prokaryotic type I sub-subfamily.</text>
</comment>
<keyword evidence="5 12" id="KW-0443">Lipid metabolism</keyword>
<evidence type="ECO:0000256" key="5">
    <source>
        <dbReference type="ARBA" id="ARBA00023098"/>
    </source>
</evidence>
<keyword evidence="14" id="KW-1185">Reference proteome</keyword>
<keyword evidence="8 12" id="KW-0594">Phospholipid biosynthesis</keyword>
<comment type="PTM">
    <text evidence="12">Is synthesized initially as an inactive proenzyme. Formation of the active enzyme involves a self-maturation process in which the active site pyruvoyl group is generated from an internal serine residue via an autocatalytic post-translational modification. Two non-identical subunits are generated from the proenzyme in this reaction, and the pyruvate is formed at the N-terminus of the alpha chain, which is derived from the carboxyl end of the proenzyme. The autoendoproteolytic cleavage occurs by a canonical serine protease mechanism, in which the side chain hydroxyl group of the serine supplies its oxygen atom to form the C-terminus of the beta chain, while the remainder of the serine residue undergoes an oxidative deamination to produce ammonia and the pyruvoyl prosthetic group on the alpha chain. During this reaction, the Ser that is part of the protease active site of the proenzyme becomes the pyruvoyl prosthetic group, which constitutes an essential element of the active site of the mature decarboxylase.</text>
</comment>
<dbReference type="PANTHER" id="PTHR10067:SF6">
    <property type="entry name" value="PHOSPHATIDYLSERINE DECARBOXYLASE PROENZYME, MITOCHONDRIAL"/>
    <property type="match status" value="1"/>
</dbReference>
<evidence type="ECO:0000256" key="7">
    <source>
        <dbReference type="ARBA" id="ARBA00023145"/>
    </source>
</evidence>
<comment type="pathway">
    <text evidence="12">Phospholipid metabolism; phosphatidylethanolamine biosynthesis; phosphatidylethanolamine from CDP-diacylglycerol: step 2/2.</text>
</comment>
<dbReference type="EMBL" id="CP157743">
    <property type="protein sequence ID" value="XBS19955.1"/>
    <property type="molecule type" value="Genomic_DNA"/>
</dbReference>
<dbReference type="PANTHER" id="PTHR10067">
    <property type="entry name" value="PHOSPHATIDYLSERINE DECARBOXYLASE"/>
    <property type="match status" value="1"/>
</dbReference>
<protein>
    <recommendedName>
        <fullName evidence="12">Phosphatidylserine decarboxylase proenzyme</fullName>
        <ecNumber evidence="12">4.1.1.65</ecNumber>
    </recommendedName>
    <component>
        <recommendedName>
            <fullName evidence="12">Phosphatidylserine decarboxylase alpha chain</fullName>
        </recommendedName>
    </component>
    <component>
        <recommendedName>
            <fullName evidence="12">Phosphatidylserine decarboxylase beta chain</fullName>
        </recommendedName>
    </component>
</protein>
<dbReference type="GO" id="GO:0005886">
    <property type="term" value="C:plasma membrane"/>
    <property type="evidence" value="ECO:0007669"/>
    <property type="project" value="UniProtKB-SubCell"/>
</dbReference>
<comment type="function">
    <text evidence="12">Catalyzes the formation of phosphatidylethanolamine (PtdEtn) from phosphatidylserine (PtdSer).</text>
</comment>
<evidence type="ECO:0000256" key="11">
    <source>
        <dbReference type="ARBA" id="ARBA00023317"/>
    </source>
</evidence>
<keyword evidence="7 12" id="KW-0865">Zymogen</keyword>
<comment type="pathway">
    <text evidence="1">Lipid metabolism.</text>
</comment>
<feature type="active site" description="Charge relay system; for autoendoproteolytic cleavage activity" evidence="12">
    <location>
        <position position="92"/>
    </location>
</feature>
<feature type="active site" description="Charge relay system; for autoendoproteolytic cleavage activity" evidence="12">
    <location>
        <position position="252"/>
    </location>
</feature>
<dbReference type="KEGG" id="mech:Q9L42_016590"/>
<dbReference type="HAMAP" id="MF_00662">
    <property type="entry name" value="PS_decarb_PSD_B_type1"/>
    <property type="match status" value="1"/>
</dbReference>
<evidence type="ECO:0000256" key="3">
    <source>
        <dbReference type="ARBA" id="ARBA00022516"/>
    </source>
</evidence>
<organism evidence="13 14">
    <name type="scientific">Methylomarinum roseum</name>
    <dbReference type="NCBI Taxonomy" id="3067653"/>
    <lineage>
        <taxon>Bacteria</taxon>
        <taxon>Pseudomonadati</taxon>
        <taxon>Pseudomonadota</taxon>
        <taxon>Gammaproteobacteria</taxon>
        <taxon>Methylococcales</taxon>
        <taxon>Methylococcaceae</taxon>
        <taxon>Methylomarinum</taxon>
    </lineage>
</organism>
<accession>A0AAU7NSL2</accession>
<comment type="subcellular location">
    <subcellularLocation>
        <location evidence="12">Cell membrane</location>
        <topology evidence="12">Peripheral membrane protein</topology>
    </subcellularLocation>
</comment>
<dbReference type="RefSeq" id="WP_305907310.1">
    <property type="nucleotide sequence ID" value="NZ_CP157743.1"/>
</dbReference>
<feature type="modified residue" description="Pyruvic acid (Ser); by autocatalysis" evidence="12">
    <location>
        <position position="252"/>
    </location>
</feature>
<evidence type="ECO:0000256" key="6">
    <source>
        <dbReference type="ARBA" id="ARBA00023136"/>
    </source>
</evidence>
<evidence type="ECO:0000313" key="13">
    <source>
        <dbReference type="EMBL" id="XBS19955.1"/>
    </source>
</evidence>
<evidence type="ECO:0000256" key="12">
    <source>
        <dbReference type="HAMAP-Rule" id="MF_00662"/>
    </source>
</evidence>
<evidence type="ECO:0000256" key="2">
    <source>
        <dbReference type="ARBA" id="ARBA00022475"/>
    </source>
</evidence>
<keyword evidence="3 12" id="KW-0444">Lipid biosynthesis</keyword>
<proteinExistence type="inferred from homology"/>
<comment type="catalytic activity">
    <reaction evidence="12">
        <text>a 1,2-diacyl-sn-glycero-3-phospho-L-serine + H(+) = a 1,2-diacyl-sn-glycero-3-phosphoethanolamine + CO2</text>
        <dbReference type="Rhea" id="RHEA:20828"/>
        <dbReference type="ChEBI" id="CHEBI:15378"/>
        <dbReference type="ChEBI" id="CHEBI:16526"/>
        <dbReference type="ChEBI" id="CHEBI:57262"/>
        <dbReference type="ChEBI" id="CHEBI:64612"/>
        <dbReference type="EC" id="4.1.1.65"/>
    </reaction>
</comment>
<evidence type="ECO:0000256" key="8">
    <source>
        <dbReference type="ARBA" id="ARBA00023209"/>
    </source>
</evidence>
<feature type="active site" description="Schiff-base intermediate with substrate; via pyruvic acid; for decarboxylase activity" evidence="12">
    <location>
        <position position="252"/>
    </location>
</feature>
<keyword evidence="11 12" id="KW-0670">Pyruvate</keyword>
<feature type="site" description="Cleavage (non-hydrolytic); by autocatalysis" evidence="12">
    <location>
        <begin position="251"/>
        <end position="252"/>
    </location>
</feature>
<evidence type="ECO:0000256" key="1">
    <source>
        <dbReference type="ARBA" id="ARBA00005189"/>
    </source>
</evidence>
<comment type="subunit">
    <text evidence="12">Heterodimer of a large membrane-associated beta subunit and a small pyruvoyl-containing alpha subunit.</text>
</comment>